<gene>
    <name evidence="6" type="ORF">DERYTH_LOCUS27997</name>
</gene>
<reference evidence="6" key="1">
    <citation type="submission" date="2021-06" db="EMBL/GenBank/DDBJ databases">
        <authorList>
            <person name="Kallberg Y."/>
            <person name="Tangrot J."/>
            <person name="Rosling A."/>
        </authorList>
    </citation>
    <scope>NUCLEOTIDE SEQUENCE</scope>
    <source>
        <strain evidence="6">MA453B</strain>
    </source>
</reference>
<name>A0A9N9PJC7_9GLOM</name>
<evidence type="ECO:0000256" key="1">
    <source>
        <dbReference type="ARBA" id="ARBA00012417"/>
    </source>
</evidence>
<feature type="compositionally biased region" description="Basic residues" evidence="5">
    <location>
        <begin position="16"/>
        <end position="25"/>
    </location>
</feature>
<evidence type="ECO:0000256" key="3">
    <source>
        <dbReference type="ARBA" id="ARBA00022695"/>
    </source>
</evidence>
<dbReference type="Gene3D" id="1.10.132.60">
    <property type="entry name" value="DNA polymerase family B, C-terminal domain"/>
    <property type="match status" value="1"/>
</dbReference>
<evidence type="ECO:0000313" key="7">
    <source>
        <dbReference type="Proteomes" id="UP000789405"/>
    </source>
</evidence>
<keyword evidence="4" id="KW-0239">DNA-directed DNA polymerase</keyword>
<keyword evidence="2" id="KW-0808">Transferase</keyword>
<dbReference type="InterPro" id="IPR043502">
    <property type="entry name" value="DNA/RNA_pol_sf"/>
</dbReference>
<keyword evidence="7" id="KW-1185">Reference proteome</keyword>
<sequence>PDKNNKSVQRFISRMRDRHTRKKADAKRFVKKGLTPEPYLYEIPEPGEHFEYVVVENDLSQKVGDKMEYPEVARRLGKKIDINYYLKNVVGLCARFINYENRYQPLSETLLEALRKLKDDNKA</sequence>
<dbReference type="SUPFAM" id="SSF56672">
    <property type="entry name" value="DNA/RNA polymerases"/>
    <property type="match status" value="1"/>
</dbReference>
<keyword evidence="3" id="KW-0548">Nucleotidyltransferase</keyword>
<dbReference type="AlphaFoldDB" id="A0A9N9PJC7"/>
<comment type="caution">
    <text evidence="6">The sequence shown here is derived from an EMBL/GenBank/DDBJ whole genome shotgun (WGS) entry which is preliminary data.</text>
</comment>
<dbReference type="GO" id="GO:0003887">
    <property type="term" value="F:DNA-directed DNA polymerase activity"/>
    <property type="evidence" value="ECO:0007669"/>
    <property type="project" value="UniProtKB-KW"/>
</dbReference>
<dbReference type="EMBL" id="CAJVPY010067308">
    <property type="protein sequence ID" value="CAG8825933.1"/>
    <property type="molecule type" value="Genomic_DNA"/>
</dbReference>
<proteinExistence type="predicted"/>
<evidence type="ECO:0000256" key="5">
    <source>
        <dbReference type="SAM" id="MobiDB-lite"/>
    </source>
</evidence>
<organism evidence="6 7">
    <name type="scientific">Dentiscutata erythropus</name>
    <dbReference type="NCBI Taxonomy" id="1348616"/>
    <lineage>
        <taxon>Eukaryota</taxon>
        <taxon>Fungi</taxon>
        <taxon>Fungi incertae sedis</taxon>
        <taxon>Mucoromycota</taxon>
        <taxon>Glomeromycotina</taxon>
        <taxon>Glomeromycetes</taxon>
        <taxon>Diversisporales</taxon>
        <taxon>Gigasporaceae</taxon>
        <taxon>Dentiscutata</taxon>
    </lineage>
</organism>
<dbReference type="OrthoDB" id="2386668at2759"/>
<accession>A0A9N9PJC7</accession>
<dbReference type="Proteomes" id="UP000789405">
    <property type="component" value="Unassembled WGS sequence"/>
</dbReference>
<protein>
    <recommendedName>
        <fullName evidence="1">DNA-directed DNA polymerase</fullName>
        <ecNumber evidence="1">2.7.7.7</ecNumber>
    </recommendedName>
</protein>
<feature type="non-terminal residue" evidence="6">
    <location>
        <position position="123"/>
    </location>
</feature>
<feature type="compositionally biased region" description="Polar residues" evidence="5">
    <location>
        <begin position="1"/>
        <end position="10"/>
    </location>
</feature>
<evidence type="ECO:0000256" key="4">
    <source>
        <dbReference type="ARBA" id="ARBA00022932"/>
    </source>
</evidence>
<dbReference type="InterPro" id="IPR042087">
    <property type="entry name" value="DNA_pol_B_thumb"/>
</dbReference>
<dbReference type="EC" id="2.7.7.7" evidence="1"/>
<evidence type="ECO:0000256" key="2">
    <source>
        <dbReference type="ARBA" id="ARBA00022679"/>
    </source>
</evidence>
<evidence type="ECO:0000313" key="6">
    <source>
        <dbReference type="EMBL" id="CAG8825933.1"/>
    </source>
</evidence>
<feature type="non-terminal residue" evidence="6">
    <location>
        <position position="1"/>
    </location>
</feature>
<feature type="region of interest" description="Disordered" evidence="5">
    <location>
        <begin position="1"/>
        <end position="25"/>
    </location>
</feature>